<feature type="region of interest" description="Disordered" evidence="5">
    <location>
        <begin position="22"/>
        <end position="42"/>
    </location>
</feature>
<sequence length="502" mass="56260">MPLRRRQPIHHSYIPRRCRRPIHCSDMLQPSTPLPEDATPRQKSEGLLSDLGMNEATTDRKVDIFGLQHEKTSNDPLNFLAEILALAPGSNSRSSQMPYKHKTRAGVSADLDSFTPSTGLFPEDADRRLIRHSYNELGGSVMDDSVTRRPLVITEDGKPPMRFRLDLCIGQGPFGSVYYAINTTANQAVVVKRISLEYFDSQEVTQLVKDVESIKQLSHPRLVKCQGVAHDADSFSLVLEYAEKGSLAKPPRSSCMKMSERQVAKYVVHILNGLHYLHTNNVVHGNLKATNVLITTQDNIKLSDYGLSLNTRADLVPPNWMAPEVIRRRDNASPKSDIWSLACTITELLTGRPPYGDLPSSIRVTYQIVNDDCPPMPPSCSPLLETFLKQCLSRDPAQRPTADLLRKHPWLKQNWDIQQECPPQDTFADRDLISSRHKIPTTGDACNQAQAETPDSHRRIVGLLGGPVVSLVPRADRLNFPLGAHFFSKTKLEIRKNARLHP</sequence>
<dbReference type="PANTHER" id="PTHR48016">
    <property type="entry name" value="MAP KINASE KINASE KINASE SSK2-RELATED-RELATED"/>
    <property type="match status" value="1"/>
</dbReference>
<evidence type="ECO:0000256" key="1">
    <source>
        <dbReference type="ARBA" id="ARBA00022679"/>
    </source>
</evidence>
<feature type="non-terminal residue" evidence="7">
    <location>
        <position position="502"/>
    </location>
</feature>
<keyword evidence="8" id="KW-1185">Reference proteome</keyword>
<evidence type="ECO:0000259" key="6">
    <source>
        <dbReference type="PROSITE" id="PS50011"/>
    </source>
</evidence>
<proteinExistence type="predicted"/>
<evidence type="ECO:0000256" key="3">
    <source>
        <dbReference type="ARBA" id="ARBA00022777"/>
    </source>
</evidence>
<keyword evidence="4" id="KW-0067">ATP-binding</keyword>
<accession>A0ABR3EPS0</accession>
<dbReference type="PANTHER" id="PTHR48016:SF56">
    <property type="entry name" value="MAPKK KINASE"/>
    <property type="match status" value="1"/>
</dbReference>
<dbReference type="InterPro" id="IPR050538">
    <property type="entry name" value="MAP_kinase_kinase_kinase"/>
</dbReference>
<dbReference type="GO" id="GO:0004674">
    <property type="term" value="F:protein serine/threonine kinase activity"/>
    <property type="evidence" value="ECO:0007669"/>
    <property type="project" value="UniProtKB-EC"/>
</dbReference>
<dbReference type="Gene3D" id="1.10.510.10">
    <property type="entry name" value="Transferase(Phosphotransferase) domain 1"/>
    <property type="match status" value="1"/>
</dbReference>
<dbReference type="SUPFAM" id="SSF56112">
    <property type="entry name" value="Protein kinase-like (PK-like)"/>
    <property type="match status" value="1"/>
</dbReference>
<feature type="domain" description="Protein kinase" evidence="6">
    <location>
        <begin position="163"/>
        <end position="411"/>
    </location>
</feature>
<reference evidence="7 8" key="1">
    <citation type="submission" date="2024-02" db="EMBL/GenBank/DDBJ databases">
        <title>A draft genome for the cacao thread blight pathogen Marasmius crinis-equi.</title>
        <authorList>
            <person name="Cohen S.P."/>
            <person name="Baruah I.K."/>
            <person name="Amoako-Attah I."/>
            <person name="Bukari Y."/>
            <person name="Meinhardt L.W."/>
            <person name="Bailey B.A."/>
        </authorList>
    </citation>
    <scope>NUCLEOTIDE SEQUENCE [LARGE SCALE GENOMIC DNA]</scope>
    <source>
        <strain evidence="7 8">GH-76</strain>
    </source>
</reference>
<comment type="caution">
    <text evidence="7">The sequence shown here is derived from an EMBL/GenBank/DDBJ whole genome shotgun (WGS) entry which is preliminary data.</text>
</comment>
<dbReference type="InterPro" id="IPR011009">
    <property type="entry name" value="Kinase-like_dom_sf"/>
</dbReference>
<evidence type="ECO:0000313" key="8">
    <source>
        <dbReference type="Proteomes" id="UP001465976"/>
    </source>
</evidence>
<dbReference type="Proteomes" id="UP001465976">
    <property type="component" value="Unassembled WGS sequence"/>
</dbReference>
<organism evidence="7 8">
    <name type="scientific">Marasmius crinis-equi</name>
    <dbReference type="NCBI Taxonomy" id="585013"/>
    <lineage>
        <taxon>Eukaryota</taxon>
        <taxon>Fungi</taxon>
        <taxon>Dikarya</taxon>
        <taxon>Basidiomycota</taxon>
        <taxon>Agaricomycotina</taxon>
        <taxon>Agaricomycetes</taxon>
        <taxon>Agaricomycetidae</taxon>
        <taxon>Agaricales</taxon>
        <taxon>Marasmiineae</taxon>
        <taxon>Marasmiaceae</taxon>
        <taxon>Marasmius</taxon>
    </lineage>
</organism>
<evidence type="ECO:0000256" key="4">
    <source>
        <dbReference type="ARBA" id="ARBA00022840"/>
    </source>
</evidence>
<dbReference type="Pfam" id="PF00069">
    <property type="entry name" value="Pkinase"/>
    <property type="match status" value="1"/>
</dbReference>
<dbReference type="EMBL" id="JBAHYK010002555">
    <property type="protein sequence ID" value="KAL0564842.1"/>
    <property type="molecule type" value="Genomic_DNA"/>
</dbReference>
<evidence type="ECO:0000256" key="5">
    <source>
        <dbReference type="SAM" id="MobiDB-lite"/>
    </source>
</evidence>
<dbReference type="EC" id="2.7.11.1" evidence="7"/>
<keyword evidence="2" id="KW-0547">Nucleotide-binding</keyword>
<evidence type="ECO:0000256" key="2">
    <source>
        <dbReference type="ARBA" id="ARBA00022741"/>
    </source>
</evidence>
<gene>
    <name evidence="7" type="primary">MYO3A</name>
    <name evidence="7" type="ORF">V5O48_017195</name>
</gene>
<protein>
    <submittedName>
        <fullName evidence="7">Myosin-IIIa</fullName>
        <ecNumber evidence="7">2.7.11.1</ecNumber>
    </submittedName>
</protein>
<keyword evidence="1 7" id="KW-0808">Transferase</keyword>
<name>A0ABR3EPS0_9AGAR</name>
<evidence type="ECO:0000313" key="7">
    <source>
        <dbReference type="EMBL" id="KAL0564842.1"/>
    </source>
</evidence>
<dbReference type="InterPro" id="IPR000719">
    <property type="entry name" value="Prot_kinase_dom"/>
</dbReference>
<keyword evidence="3" id="KW-0418">Kinase</keyword>
<dbReference type="PROSITE" id="PS50011">
    <property type="entry name" value="PROTEIN_KINASE_DOM"/>
    <property type="match status" value="1"/>
</dbReference>